<dbReference type="InterPro" id="IPR020449">
    <property type="entry name" value="Tscrpt_reg_AraC-type_HTH"/>
</dbReference>
<reference evidence="5 6" key="1">
    <citation type="submission" date="2019-12" db="EMBL/GenBank/DDBJ databases">
        <title>The draft genomic sequence of strain Chitinophaga oryziterrae JCM 16595.</title>
        <authorList>
            <person name="Zhang X."/>
        </authorList>
    </citation>
    <scope>NUCLEOTIDE SEQUENCE [LARGE SCALE GENOMIC DNA]</scope>
    <source>
        <strain evidence="5 6">JCM 16595</strain>
    </source>
</reference>
<keyword evidence="6" id="KW-1185">Reference proteome</keyword>
<dbReference type="GO" id="GO:0003700">
    <property type="term" value="F:DNA-binding transcription factor activity"/>
    <property type="evidence" value="ECO:0007669"/>
    <property type="project" value="InterPro"/>
</dbReference>
<dbReference type="PRINTS" id="PR00032">
    <property type="entry name" value="HTHARAC"/>
</dbReference>
<dbReference type="PANTHER" id="PTHR43280">
    <property type="entry name" value="ARAC-FAMILY TRANSCRIPTIONAL REGULATOR"/>
    <property type="match status" value="1"/>
</dbReference>
<name>A0A6N8JJ84_9BACT</name>
<evidence type="ECO:0000313" key="6">
    <source>
        <dbReference type="Proteomes" id="UP000468388"/>
    </source>
</evidence>
<dbReference type="Gene3D" id="1.10.10.60">
    <property type="entry name" value="Homeodomain-like"/>
    <property type="match status" value="2"/>
</dbReference>
<dbReference type="SMART" id="SM00342">
    <property type="entry name" value="HTH_ARAC"/>
    <property type="match status" value="1"/>
</dbReference>
<feature type="domain" description="HTH araC/xylS-type" evidence="4">
    <location>
        <begin position="186"/>
        <end position="284"/>
    </location>
</feature>
<evidence type="ECO:0000256" key="1">
    <source>
        <dbReference type="ARBA" id="ARBA00023015"/>
    </source>
</evidence>
<dbReference type="RefSeq" id="WP_157303332.1">
    <property type="nucleotide sequence ID" value="NZ_BAAAZB010000036.1"/>
</dbReference>
<evidence type="ECO:0000259" key="4">
    <source>
        <dbReference type="PROSITE" id="PS01124"/>
    </source>
</evidence>
<dbReference type="OrthoDB" id="745435at2"/>
<evidence type="ECO:0000256" key="2">
    <source>
        <dbReference type="ARBA" id="ARBA00023125"/>
    </source>
</evidence>
<accession>A0A6N8JJ84</accession>
<organism evidence="5 6">
    <name type="scientific">Chitinophaga oryziterrae</name>
    <dbReference type="NCBI Taxonomy" id="1031224"/>
    <lineage>
        <taxon>Bacteria</taxon>
        <taxon>Pseudomonadati</taxon>
        <taxon>Bacteroidota</taxon>
        <taxon>Chitinophagia</taxon>
        <taxon>Chitinophagales</taxon>
        <taxon>Chitinophagaceae</taxon>
        <taxon>Chitinophaga</taxon>
    </lineage>
</organism>
<sequence length="295" mass="34392">MREKLLREITPLTPNDCFTLFAREKTVFDFPLHYHEEFELNFIQHATGAKRIVGDHMEEIGDLELALVGPNLQHGWFNNKHQGGIMKEITIQFHRDLFDDKFLQRNQMSFIRSMLERSLRGILFSQETIMAVMPRLILLPQKQGFDSVLELMSILHDLSISRNMRTLSDASFRNTETLSYNSRRIEKIMKYLNDNFDKSVNLSEAAKIAAMTDVSFSRFFKLKIGKTFVDTLIEIRLGHASRMLIETTHSINEIAYKCGFNNISNFNRIFKKKKDCTPKEFRRAYTSSSGVRTFV</sequence>
<dbReference type="Proteomes" id="UP000468388">
    <property type="component" value="Unassembled WGS sequence"/>
</dbReference>
<dbReference type="InterPro" id="IPR018062">
    <property type="entry name" value="HTH_AraC-typ_CS"/>
</dbReference>
<dbReference type="InterPro" id="IPR009057">
    <property type="entry name" value="Homeodomain-like_sf"/>
</dbReference>
<gene>
    <name evidence="5" type="ORF">GO495_28360</name>
</gene>
<dbReference type="SUPFAM" id="SSF46689">
    <property type="entry name" value="Homeodomain-like"/>
    <property type="match status" value="2"/>
</dbReference>
<keyword evidence="2" id="KW-0238">DNA-binding</keyword>
<dbReference type="AlphaFoldDB" id="A0A6N8JJ84"/>
<dbReference type="Pfam" id="PF12833">
    <property type="entry name" value="HTH_18"/>
    <property type="match status" value="1"/>
</dbReference>
<dbReference type="InterPro" id="IPR018060">
    <property type="entry name" value="HTH_AraC"/>
</dbReference>
<dbReference type="EMBL" id="WRXO01000011">
    <property type="protein sequence ID" value="MVT44541.1"/>
    <property type="molecule type" value="Genomic_DNA"/>
</dbReference>
<proteinExistence type="predicted"/>
<comment type="caution">
    <text evidence="5">The sequence shown here is derived from an EMBL/GenBank/DDBJ whole genome shotgun (WGS) entry which is preliminary data.</text>
</comment>
<dbReference type="PROSITE" id="PS00041">
    <property type="entry name" value="HTH_ARAC_FAMILY_1"/>
    <property type="match status" value="1"/>
</dbReference>
<dbReference type="PANTHER" id="PTHR43280:SF27">
    <property type="entry name" value="TRANSCRIPTIONAL REGULATOR MTLR"/>
    <property type="match status" value="1"/>
</dbReference>
<evidence type="ECO:0000313" key="5">
    <source>
        <dbReference type="EMBL" id="MVT44541.1"/>
    </source>
</evidence>
<dbReference type="GO" id="GO:0043565">
    <property type="term" value="F:sequence-specific DNA binding"/>
    <property type="evidence" value="ECO:0007669"/>
    <property type="project" value="InterPro"/>
</dbReference>
<protein>
    <submittedName>
        <fullName evidence="5">Helix-turn-helix domain-containing protein</fullName>
    </submittedName>
</protein>
<keyword evidence="1" id="KW-0805">Transcription regulation</keyword>
<dbReference type="PROSITE" id="PS01124">
    <property type="entry name" value="HTH_ARAC_FAMILY_2"/>
    <property type="match status" value="1"/>
</dbReference>
<evidence type="ECO:0000256" key="3">
    <source>
        <dbReference type="ARBA" id="ARBA00023163"/>
    </source>
</evidence>
<keyword evidence="3" id="KW-0804">Transcription</keyword>